<dbReference type="EMBL" id="BMHT01000001">
    <property type="protein sequence ID" value="GGE94993.1"/>
    <property type="molecule type" value="Genomic_DNA"/>
</dbReference>
<dbReference type="InterPro" id="IPR011990">
    <property type="entry name" value="TPR-like_helical_dom_sf"/>
</dbReference>
<reference evidence="2" key="1">
    <citation type="journal article" date="2019" name="Int. J. Syst. Evol. Microbiol.">
        <title>The Global Catalogue of Microorganisms (GCM) 10K type strain sequencing project: providing services to taxonomists for standard genome sequencing and annotation.</title>
        <authorList>
            <consortium name="The Broad Institute Genomics Platform"/>
            <consortium name="The Broad Institute Genome Sequencing Center for Infectious Disease"/>
            <person name="Wu L."/>
            <person name="Ma J."/>
        </authorList>
    </citation>
    <scope>NUCLEOTIDE SEQUENCE [LARGE SCALE GENOMIC DNA]</scope>
    <source>
        <strain evidence="2">CGMCC 1.15197</strain>
    </source>
</reference>
<sequence>MKSHKIIGFTFAAAVILGITSCDKDKFLDVNTDPNNPLVAAPSNLLPSTAITTGFANGNEINRITSLLVQHVAGTGTQSAPQDVYNIRGGLDNQWQNELYAGALQNAQSMIEAADRLNSPAYAGIGKLLKAYNFAMTTDLWGDIPYSQALQGLGNLQPRFDTQQDIYKGNAALGVQSLFDLVKEGLADLDKTSTFNPSGTDDPIYGGSLVKWKKMGNTMLLKLANTVSRRDPDLAKSIINEVLNKGAASYISANADDFEVPFGSSVGSRNPIYTFNYDNRTTDILLSQRLLDSMAVRNDPRLPFFFTTTPTPDLKSNPQVNPTGTTTTLPGPTAGTFLTFTGYQNGTPGAGPGVLANRSRYGSYVIGSSTTPGGVGGAPIRLLTNFQRLFIQAESALILGTQGDPQALLRDAVRASMVKAGVADVAVTAYFAANPTLVTLSGRTDAASKQKDLNKIMTQKWIAWVGNGYEAYNDYRRTGFPRLALALNPQGDNGTLPVRFVYPASESSGNANNTPNPLPGTAERVWWDID</sequence>
<name>A0ABQ1TGK2_9BACT</name>
<keyword evidence="2" id="KW-1185">Reference proteome</keyword>
<protein>
    <recommendedName>
        <fullName evidence="3">SusD/RagB family nutrient-binding outer membrane lipoprotein</fullName>
    </recommendedName>
</protein>
<gene>
    <name evidence="1" type="ORF">GCM10011383_02140</name>
</gene>
<dbReference type="RefSeq" id="WP_188810106.1">
    <property type="nucleotide sequence ID" value="NZ_BMHT01000001.1"/>
</dbReference>
<dbReference type="InterPro" id="IPR041662">
    <property type="entry name" value="SusD-like_2"/>
</dbReference>
<evidence type="ECO:0000313" key="1">
    <source>
        <dbReference type="EMBL" id="GGE94993.1"/>
    </source>
</evidence>
<organism evidence="1 2">
    <name type="scientific">Hymenobacter cavernae</name>
    <dbReference type="NCBI Taxonomy" id="2044852"/>
    <lineage>
        <taxon>Bacteria</taxon>
        <taxon>Pseudomonadati</taxon>
        <taxon>Bacteroidota</taxon>
        <taxon>Cytophagia</taxon>
        <taxon>Cytophagales</taxon>
        <taxon>Hymenobacteraceae</taxon>
        <taxon>Hymenobacter</taxon>
    </lineage>
</organism>
<dbReference type="Pfam" id="PF12771">
    <property type="entry name" value="SusD-like_2"/>
    <property type="match status" value="1"/>
</dbReference>
<evidence type="ECO:0008006" key="3">
    <source>
        <dbReference type="Google" id="ProtNLM"/>
    </source>
</evidence>
<accession>A0ABQ1TGK2</accession>
<comment type="caution">
    <text evidence="1">The sequence shown here is derived from an EMBL/GenBank/DDBJ whole genome shotgun (WGS) entry which is preliminary data.</text>
</comment>
<proteinExistence type="predicted"/>
<dbReference type="Gene3D" id="1.25.40.390">
    <property type="match status" value="1"/>
</dbReference>
<dbReference type="SUPFAM" id="SSF48452">
    <property type="entry name" value="TPR-like"/>
    <property type="match status" value="1"/>
</dbReference>
<dbReference type="PROSITE" id="PS51257">
    <property type="entry name" value="PROKAR_LIPOPROTEIN"/>
    <property type="match status" value="1"/>
</dbReference>
<dbReference type="Proteomes" id="UP000632273">
    <property type="component" value="Unassembled WGS sequence"/>
</dbReference>
<evidence type="ECO:0000313" key="2">
    <source>
        <dbReference type="Proteomes" id="UP000632273"/>
    </source>
</evidence>